<feature type="signal peptide" evidence="4">
    <location>
        <begin position="1"/>
        <end position="30"/>
    </location>
</feature>
<feature type="chain" id="PRO_5009906801" description="VacJ family lipoprotein" evidence="4">
    <location>
        <begin position="31"/>
        <end position="260"/>
    </location>
</feature>
<feature type="region of interest" description="Disordered" evidence="3">
    <location>
        <begin position="238"/>
        <end position="260"/>
    </location>
</feature>
<comment type="similarity">
    <text evidence="1">Belongs to the MlaA family.</text>
</comment>
<dbReference type="InterPro" id="IPR007428">
    <property type="entry name" value="MlaA"/>
</dbReference>
<dbReference type="GO" id="GO:0120010">
    <property type="term" value="P:intermembrane phospholipid transfer"/>
    <property type="evidence" value="ECO:0007669"/>
    <property type="project" value="TreeGrafter"/>
</dbReference>
<reference evidence="6" key="1">
    <citation type="submission" date="2016-09" db="EMBL/GenBank/DDBJ databases">
        <authorList>
            <person name="Wibberg D."/>
        </authorList>
    </citation>
    <scope>NUCLEOTIDE SEQUENCE [LARGE SCALE GENOMIC DNA]</scope>
</reference>
<evidence type="ECO:0000256" key="3">
    <source>
        <dbReference type="SAM" id="MobiDB-lite"/>
    </source>
</evidence>
<name>A0A1M4N5M8_9RHOB</name>
<dbReference type="PANTHER" id="PTHR30035">
    <property type="entry name" value="LIPOPROTEIN VACJ-RELATED"/>
    <property type="match status" value="1"/>
</dbReference>
<organism evidence="5 6">
    <name type="scientific">Donghicola eburneus</name>
    <dbReference type="NCBI Taxonomy" id="393278"/>
    <lineage>
        <taxon>Bacteria</taxon>
        <taxon>Pseudomonadati</taxon>
        <taxon>Pseudomonadota</taxon>
        <taxon>Alphaproteobacteria</taxon>
        <taxon>Rhodobacterales</taxon>
        <taxon>Roseobacteraceae</taxon>
        <taxon>Donghicola</taxon>
    </lineage>
</organism>
<dbReference type="Pfam" id="PF04333">
    <property type="entry name" value="MlaA"/>
    <property type="match status" value="1"/>
</dbReference>
<dbReference type="GO" id="GO:0016020">
    <property type="term" value="C:membrane"/>
    <property type="evidence" value="ECO:0007669"/>
    <property type="project" value="InterPro"/>
</dbReference>
<evidence type="ECO:0000313" key="5">
    <source>
        <dbReference type="EMBL" id="SCM69348.1"/>
    </source>
</evidence>
<protein>
    <recommendedName>
        <fullName evidence="7">VacJ family lipoprotein</fullName>
    </recommendedName>
</protein>
<dbReference type="PANTHER" id="PTHR30035:SF3">
    <property type="entry name" value="INTERMEMBRANE PHOSPHOLIPID TRANSPORT SYSTEM LIPOPROTEIN MLAA"/>
    <property type="match status" value="1"/>
</dbReference>
<keyword evidence="2 4" id="KW-0732">Signal</keyword>
<accession>A0A1M4N5M8</accession>
<dbReference type="RefSeq" id="WP_072708852.1">
    <property type="nucleotide sequence ID" value="NZ_FMJB01000064.1"/>
</dbReference>
<dbReference type="PRINTS" id="PR01805">
    <property type="entry name" value="VACJLIPOPROT"/>
</dbReference>
<sequence>MPAPKFLRSVVARFAPLFAVGALGFLGACASPEPGQLVADPYEKVNRNLHELNKGTDTAFVRPAAMTYGTIVPNPVRQGVSNVADNLTLPSEVLNGLLQADGKLALNNGFRFVINSTFGLAGLLDPATKMGLPDMDTDFGETLHVWGFKEGAYLSVPLLGPSTERDFAGTVVDAAINPVTLFTPLYYTAARRGLNAAELLDDRYRYDETISSTLYDSADSYAQSRLLYIQNRRFELGQSASGSDSQDDFYFDPYEDPYAE</sequence>
<evidence type="ECO:0000256" key="2">
    <source>
        <dbReference type="ARBA" id="ARBA00022729"/>
    </source>
</evidence>
<gene>
    <name evidence="5" type="ORF">KARMA_3586</name>
</gene>
<dbReference type="Proteomes" id="UP000184085">
    <property type="component" value="Unassembled WGS sequence"/>
</dbReference>
<dbReference type="AlphaFoldDB" id="A0A1M4N5M8"/>
<evidence type="ECO:0000313" key="6">
    <source>
        <dbReference type="Proteomes" id="UP000184085"/>
    </source>
</evidence>
<proteinExistence type="inferred from homology"/>
<dbReference type="PROSITE" id="PS51257">
    <property type="entry name" value="PROKAR_LIPOPROTEIN"/>
    <property type="match status" value="1"/>
</dbReference>
<evidence type="ECO:0000256" key="1">
    <source>
        <dbReference type="ARBA" id="ARBA00010634"/>
    </source>
</evidence>
<evidence type="ECO:0000256" key="4">
    <source>
        <dbReference type="SAM" id="SignalP"/>
    </source>
</evidence>
<evidence type="ECO:0008006" key="7">
    <source>
        <dbReference type="Google" id="ProtNLM"/>
    </source>
</evidence>
<keyword evidence="6" id="KW-1185">Reference proteome</keyword>
<dbReference type="EMBL" id="FMJB01000064">
    <property type="protein sequence ID" value="SCM69348.1"/>
    <property type="molecule type" value="Genomic_DNA"/>
</dbReference>
<feature type="compositionally biased region" description="Acidic residues" evidence="3">
    <location>
        <begin position="245"/>
        <end position="260"/>
    </location>
</feature>